<comment type="similarity">
    <text evidence="2">Belongs to the methyltransferase superfamily. L-isoaspartyl/D-aspartyl protein methyltransferase family.</text>
</comment>
<keyword evidence="8" id="KW-0949">S-adenosyl-L-methionine</keyword>
<dbReference type="Gene3D" id="3.40.50.150">
    <property type="entry name" value="Vaccinia Virus protein VP39"/>
    <property type="match status" value="1"/>
</dbReference>
<keyword evidence="7" id="KW-0808">Transferase</keyword>
<dbReference type="SUPFAM" id="SSF53335">
    <property type="entry name" value="S-adenosyl-L-methionine-dependent methyltransferases"/>
    <property type="match status" value="1"/>
</dbReference>
<evidence type="ECO:0000256" key="8">
    <source>
        <dbReference type="ARBA" id="ARBA00022691"/>
    </source>
</evidence>
<comment type="caution">
    <text evidence="13">The sequence shown here is derived from an EMBL/GenBank/DDBJ whole genome shotgun (WGS) entry which is preliminary data.</text>
</comment>
<keyword evidence="14" id="KW-1185">Reference proteome</keyword>
<dbReference type="InterPro" id="IPR000682">
    <property type="entry name" value="PCMT"/>
</dbReference>
<evidence type="ECO:0000313" key="13">
    <source>
        <dbReference type="EMBL" id="GGY07690.1"/>
    </source>
</evidence>
<dbReference type="EC" id="2.1.1.77" evidence="3"/>
<evidence type="ECO:0000256" key="1">
    <source>
        <dbReference type="ARBA" id="ARBA00004496"/>
    </source>
</evidence>
<evidence type="ECO:0000256" key="2">
    <source>
        <dbReference type="ARBA" id="ARBA00005369"/>
    </source>
</evidence>
<evidence type="ECO:0000256" key="4">
    <source>
        <dbReference type="ARBA" id="ARBA00013346"/>
    </source>
</evidence>
<proteinExistence type="inferred from homology"/>
<keyword evidence="6" id="KW-0489">Methyltransferase</keyword>
<keyword evidence="5" id="KW-0963">Cytoplasm</keyword>
<name>A0ABQ2ZAG5_9ACTN</name>
<dbReference type="PANTHER" id="PTHR11579">
    <property type="entry name" value="PROTEIN-L-ISOASPARTATE O-METHYLTRANSFERASE"/>
    <property type="match status" value="1"/>
</dbReference>
<evidence type="ECO:0000256" key="6">
    <source>
        <dbReference type="ARBA" id="ARBA00022603"/>
    </source>
</evidence>
<evidence type="ECO:0000256" key="7">
    <source>
        <dbReference type="ARBA" id="ARBA00022679"/>
    </source>
</evidence>
<comment type="subcellular location">
    <subcellularLocation>
        <location evidence="1">Cytoplasm</location>
    </subcellularLocation>
</comment>
<evidence type="ECO:0000313" key="14">
    <source>
        <dbReference type="Proteomes" id="UP000659223"/>
    </source>
</evidence>
<dbReference type="EMBL" id="BMUT01000019">
    <property type="protein sequence ID" value="GGY07690.1"/>
    <property type="molecule type" value="Genomic_DNA"/>
</dbReference>
<gene>
    <name evidence="13" type="ORF">GCM10010324_63150</name>
</gene>
<dbReference type="RefSeq" id="WP_190025186.1">
    <property type="nucleotide sequence ID" value="NZ_BMUT01000019.1"/>
</dbReference>
<dbReference type="PANTHER" id="PTHR11579:SF0">
    <property type="entry name" value="PROTEIN-L-ISOASPARTATE(D-ASPARTATE) O-METHYLTRANSFERASE"/>
    <property type="match status" value="1"/>
</dbReference>
<accession>A0ABQ2ZAG5</accession>
<sequence length="357" mass="38867">MTPVAAAAERVPEQHYTHHKARGATIHRTNPVFIHRELEALDVRMSMNVAEVGTGSGLSGGLLAELVGPTGMVTSLDIDPYLTRWANHIHAERGVNNIRCYAVDGTAGYPGRAPYDRMVGWCTPPLLPKAWVDQVKDGGLIVATLPIAAVPNLAIGAVIRISNGQPRIESIFPGSYIETGSSPRSDFSVPARWVDWESRVPATSWVSIAWREQDDWQNSGARGVLDRLREPGHTEQYKGEEIDWSSLRVWLATTGSRLTMTELKADVIGLGHSTRNTAAVIQQDDTITADAADSASLTVLRGWLAAWEDAGRPAPDTYTAGLVPDMDGDVPGWDLRLAQKRARGQEVPESEPGVWVD</sequence>
<dbReference type="InterPro" id="IPR029063">
    <property type="entry name" value="SAM-dependent_MTases_sf"/>
</dbReference>
<evidence type="ECO:0000256" key="11">
    <source>
        <dbReference type="ARBA" id="ARBA00031350"/>
    </source>
</evidence>
<dbReference type="Pfam" id="PF01135">
    <property type="entry name" value="PCMT"/>
    <property type="match status" value="1"/>
</dbReference>
<evidence type="ECO:0000256" key="10">
    <source>
        <dbReference type="ARBA" id="ARBA00031323"/>
    </source>
</evidence>
<evidence type="ECO:0000256" key="5">
    <source>
        <dbReference type="ARBA" id="ARBA00022490"/>
    </source>
</evidence>
<evidence type="ECO:0000256" key="12">
    <source>
        <dbReference type="SAM" id="MobiDB-lite"/>
    </source>
</evidence>
<reference evidence="14" key="1">
    <citation type="journal article" date="2019" name="Int. J. Syst. Evol. Microbiol.">
        <title>The Global Catalogue of Microorganisms (GCM) 10K type strain sequencing project: providing services to taxonomists for standard genome sequencing and annotation.</title>
        <authorList>
            <consortium name="The Broad Institute Genomics Platform"/>
            <consortium name="The Broad Institute Genome Sequencing Center for Infectious Disease"/>
            <person name="Wu L."/>
            <person name="Ma J."/>
        </authorList>
    </citation>
    <scope>NUCLEOTIDE SEQUENCE [LARGE SCALE GENOMIC DNA]</scope>
    <source>
        <strain evidence="14">JCM 4586</strain>
    </source>
</reference>
<feature type="region of interest" description="Disordered" evidence="12">
    <location>
        <begin position="1"/>
        <end position="21"/>
    </location>
</feature>
<evidence type="ECO:0000256" key="9">
    <source>
        <dbReference type="ARBA" id="ARBA00030757"/>
    </source>
</evidence>
<dbReference type="Proteomes" id="UP000659223">
    <property type="component" value="Unassembled WGS sequence"/>
</dbReference>
<organism evidence="13 14">
    <name type="scientific">Streptomyces hiroshimensis</name>
    <dbReference type="NCBI Taxonomy" id="66424"/>
    <lineage>
        <taxon>Bacteria</taxon>
        <taxon>Bacillati</taxon>
        <taxon>Actinomycetota</taxon>
        <taxon>Actinomycetes</taxon>
        <taxon>Kitasatosporales</taxon>
        <taxon>Streptomycetaceae</taxon>
        <taxon>Streptomyces</taxon>
    </lineage>
</organism>
<protein>
    <recommendedName>
        <fullName evidence="4">Protein-L-isoaspartate O-methyltransferase</fullName>
        <ecNumber evidence="3">2.1.1.77</ecNumber>
    </recommendedName>
    <alternativeName>
        <fullName evidence="11">L-isoaspartyl protein carboxyl methyltransferase</fullName>
    </alternativeName>
    <alternativeName>
        <fullName evidence="9">Protein L-isoaspartyl methyltransferase</fullName>
    </alternativeName>
    <alternativeName>
        <fullName evidence="10">Protein-beta-aspartate methyltransferase</fullName>
    </alternativeName>
</protein>
<evidence type="ECO:0000256" key="3">
    <source>
        <dbReference type="ARBA" id="ARBA00011890"/>
    </source>
</evidence>